<proteinExistence type="predicted"/>
<dbReference type="InterPro" id="IPR036047">
    <property type="entry name" value="F-box-like_dom_sf"/>
</dbReference>
<reference evidence="1" key="1">
    <citation type="submission" date="2023-03" db="EMBL/GenBank/DDBJ databases">
        <title>Massive genome expansion in bonnet fungi (Mycena s.s.) driven by repeated elements and novel gene families across ecological guilds.</title>
        <authorList>
            <consortium name="Lawrence Berkeley National Laboratory"/>
            <person name="Harder C.B."/>
            <person name="Miyauchi S."/>
            <person name="Viragh M."/>
            <person name="Kuo A."/>
            <person name="Thoen E."/>
            <person name="Andreopoulos B."/>
            <person name="Lu D."/>
            <person name="Skrede I."/>
            <person name="Drula E."/>
            <person name="Henrissat B."/>
            <person name="Morin E."/>
            <person name="Kohler A."/>
            <person name="Barry K."/>
            <person name="LaButti K."/>
            <person name="Morin E."/>
            <person name="Salamov A."/>
            <person name="Lipzen A."/>
            <person name="Mereny Z."/>
            <person name="Hegedus B."/>
            <person name="Baldrian P."/>
            <person name="Stursova M."/>
            <person name="Weitz H."/>
            <person name="Taylor A."/>
            <person name="Grigoriev I.V."/>
            <person name="Nagy L.G."/>
            <person name="Martin F."/>
            <person name="Kauserud H."/>
        </authorList>
    </citation>
    <scope>NUCLEOTIDE SEQUENCE</scope>
    <source>
        <strain evidence="1">CBHHK002</strain>
    </source>
</reference>
<evidence type="ECO:0008006" key="3">
    <source>
        <dbReference type="Google" id="ProtNLM"/>
    </source>
</evidence>
<evidence type="ECO:0000313" key="1">
    <source>
        <dbReference type="EMBL" id="KAJ7363793.1"/>
    </source>
</evidence>
<dbReference type="AlphaFoldDB" id="A0AAD7AN84"/>
<keyword evidence="2" id="KW-1185">Reference proteome</keyword>
<dbReference type="EMBL" id="JARIHO010000003">
    <property type="protein sequence ID" value="KAJ7363793.1"/>
    <property type="molecule type" value="Genomic_DNA"/>
</dbReference>
<evidence type="ECO:0000313" key="2">
    <source>
        <dbReference type="Proteomes" id="UP001218218"/>
    </source>
</evidence>
<name>A0AAD7AN84_9AGAR</name>
<protein>
    <recommendedName>
        <fullName evidence="3">F-box domain-containing protein</fullName>
    </recommendedName>
</protein>
<dbReference type="Proteomes" id="UP001218218">
    <property type="component" value="Unassembled WGS sequence"/>
</dbReference>
<accession>A0AAD7AN84</accession>
<comment type="caution">
    <text evidence="1">The sequence shown here is derived from an EMBL/GenBank/DDBJ whole genome shotgun (WGS) entry which is preliminary data.</text>
</comment>
<organism evidence="1 2">
    <name type="scientific">Mycena albidolilacea</name>
    <dbReference type="NCBI Taxonomy" id="1033008"/>
    <lineage>
        <taxon>Eukaryota</taxon>
        <taxon>Fungi</taxon>
        <taxon>Dikarya</taxon>
        <taxon>Basidiomycota</taxon>
        <taxon>Agaricomycotina</taxon>
        <taxon>Agaricomycetes</taxon>
        <taxon>Agaricomycetidae</taxon>
        <taxon>Agaricales</taxon>
        <taxon>Marasmiineae</taxon>
        <taxon>Mycenaceae</taxon>
        <taxon>Mycena</taxon>
    </lineage>
</organism>
<sequence length="221" mass="24940">MSSAQESVISTPELLEHTLSLLPMRDLLVAAPLVSRTWHTITLSPTIQRALFFNPDPSATVPVQNPLLAEIFPPFFASECEENRFWGTAYSIKEMPWADAPDAFKRANASWRRMLVTQPPTQTMVIVHRSSGMGGSSERRAVVNDLSLRMGLLYDIMLPLVHNASFSLCWNNGEGDLTISLRTSVSCTPRRRPRILDERFESEAKEQVHIDFGEWVGIGWR</sequence>
<dbReference type="SUPFAM" id="SSF81383">
    <property type="entry name" value="F-box domain"/>
    <property type="match status" value="1"/>
</dbReference>
<gene>
    <name evidence="1" type="ORF">DFH08DRAFT_837585</name>
</gene>